<organism evidence="6 7">
    <name type="scientific">Ramlibacter aquaticus</name>
    <dbReference type="NCBI Taxonomy" id="2780094"/>
    <lineage>
        <taxon>Bacteria</taxon>
        <taxon>Pseudomonadati</taxon>
        <taxon>Pseudomonadota</taxon>
        <taxon>Betaproteobacteria</taxon>
        <taxon>Burkholderiales</taxon>
        <taxon>Comamonadaceae</taxon>
        <taxon>Ramlibacter</taxon>
    </lineage>
</organism>
<evidence type="ECO:0000259" key="5">
    <source>
        <dbReference type="PROSITE" id="PS50931"/>
    </source>
</evidence>
<dbReference type="InterPro" id="IPR036390">
    <property type="entry name" value="WH_DNA-bd_sf"/>
</dbReference>
<gene>
    <name evidence="6" type="ORF">IM725_11745</name>
</gene>
<sequence length="305" mass="33258">MAPLEDLAAFAAVARHGGFRGAARATGTSASRLSEALRRLEARLGVRLMHRTTRSIRPTEAGARLLARLRPALDDLDQALDAVNAARDKPAGRLRLNVPISAARLVLPRIVPPFLEAYPDIELEVVAEDRFVDVLAEGFDAGIRYGERLEGDMVAVPIGPRTQRFAAAASRAYLEQHGRPRHPRDLLRHACLRGRFSSGFAPPWEFVRAGESVKPEVRGPLVVGLGGAVDLAVDAAIAGTGIVYLFEDWLQPFFSRGELEPVLPAWWPSFSGPFLYYAGRRQLPAPLRAFVDFVKQQAAGDEGVA</sequence>
<dbReference type="InterPro" id="IPR036388">
    <property type="entry name" value="WH-like_DNA-bd_sf"/>
</dbReference>
<evidence type="ECO:0000256" key="3">
    <source>
        <dbReference type="ARBA" id="ARBA00023125"/>
    </source>
</evidence>
<dbReference type="EMBL" id="JADDOJ010000043">
    <property type="protein sequence ID" value="MBE7941244.1"/>
    <property type="molecule type" value="Genomic_DNA"/>
</dbReference>
<keyword evidence="2" id="KW-0805">Transcription regulation</keyword>
<evidence type="ECO:0000256" key="1">
    <source>
        <dbReference type="ARBA" id="ARBA00009437"/>
    </source>
</evidence>
<comment type="similarity">
    <text evidence="1">Belongs to the LysR transcriptional regulatory family.</text>
</comment>
<dbReference type="InterPro" id="IPR000847">
    <property type="entry name" value="LysR_HTH_N"/>
</dbReference>
<dbReference type="InterPro" id="IPR005119">
    <property type="entry name" value="LysR_subst-bd"/>
</dbReference>
<dbReference type="RefSeq" id="WP_193780783.1">
    <property type="nucleotide sequence ID" value="NZ_JADDOJ010000043.1"/>
</dbReference>
<dbReference type="Proteomes" id="UP000715965">
    <property type="component" value="Unassembled WGS sequence"/>
</dbReference>
<evidence type="ECO:0000313" key="6">
    <source>
        <dbReference type="EMBL" id="MBE7941244.1"/>
    </source>
</evidence>
<name>A0ABR9SFW5_9BURK</name>
<dbReference type="PANTHER" id="PTHR30537:SF5">
    <property type="entry name" value="HTH-TYPE TRANSCRIPTIONAL ACTIVATOR TTDR-RELATED"/>
    <property type="match status" value="1"/>
</dbReference>
<keyword evidence="7" id="KW-1185">Reference proteome</keyword>
<reference evidence="6 7" key="1">
    <citation type="submission" date="2020-10" db="EMBL/GenBank/DDBJ databases">
        <title>Draft genome of Ramlibacter aquaticus LMG 30558.</title>
        <authorList>
            <person name="Props R."/>
        </authorList>
    </citation>
    <scope>NUCLEOTIDE SEQUENCE [LARGE SCALE GENOMIC DNA]</scope>
    <source>
        <strain evidence="6 7">LMG 30558</strain>
    </source>
</reference>
<dbReference type="CDD" id="cd08474">
    <property type="entry name" value="PBP2_CrgA_like_5"/>
    <property type="match status" value="1"/>
</dbReference>
<keyword evidence="3" id="KW-0238">DNA-binding</keyword>
<dbReference type="InterPro" id="IPR058163">
    <property type="entry name" value="LysR-type_TF_proteobact-type"/>
</dbReference>
<evidence type="ECO:0000313" key="7">
    <source>
        <dbReference type="Proteomes" id="UP000715965"/>
    </source>
</evidence>
<keyword evidence="4" id="KW-0804">Transcription</keyword>
<dbReference type="Pfam" id="PF00126">
    <property type="entry name" value="HTH_1"/>
    <property type="match status" value="1"/>
</dbReference>
<dbReference type="SUPFAM" id="SSF46785">
    <property type="entry name" value="Winged helix' DNA-binding domain"/>
    <property type="match status" value="1"/>
</dbReference>
<dbReference type="PANTHER" id="PTHR30537">
    <property type="entry name" value="HTH-TYPE TRANSCRIPTIONAL REGULATOR"/>
    <property type="match status" value="1"/>
</dbReference>
<evidence type="ECO:0000256" key="4">
    <source>
        <dbReference type="ARBA" id="ARBA00023163"/>
    </source>
</evidence>
<dbReference type="SUPFAM" id="SSF53850">
    <property type="entry name" value="Periplasmic binding protein-like II"/>
    <property type="match status" value="1"/>
</dbReference>
<feature type="domain" description="HTH lysR-type" evidence="5">
    <location>
        <begin position="1"/>
        <end position="59"/>
    </location>
</feature>
<dbReference type="Pfam" id="PF03466">
    <property type="entry name" value="LysR_substrate"/>
    <property type="match status" value="1"/>
</dbReference>
<protein>
    <submittedName>
        <fullName evidence="6">LysR family transcriptional regulator</fullName>
    </submittedName>
</protein>
<evidence type="ECO:0000256" key="2">
    <source>
        <dbReference type="ARBA" id="ARBA00023015"/>
    </source>
</evidence>
<proteinExistence type="inferred from homology"/>
<comment type="caution">
    <text evidence="6">The sequence shown here is derived from an EMBL/GenBank/DDBJ whole genome shotgun (WGS) entry which is preliminary data.</text>
</comment>
<dbReference type="PROSITE" id="PS50931">
    <property type="entry name" value="HTH_LYSR"/>
    <property type="match status" value="1"/>
</dbReference>
<accession>A0ABR9SFW5</accession>
<dbReference type="Gene3D" id="1.10.10.10">
    <property type="entry name" value="Winged helix-like DNA-binding domain superfamily/Winged helix DNA-binding domain"/>
    <property type="match status" value="1"/>
</dbReference>
<dbReference type="Gene3D" id="3.40.190.290">
    <property type="match status" value="1"/>
</dbReference>